<dbReference type="Pfam" id="PF08511">
    <property type="entry name" value="COQ9"/>
    <property type="match status" value="1"/>
</dbReference>
<evidence type="ECO:0000256" key="7">
    <source>
        <dbReference type="ARBA" id="ARBA00023128"/>
    </source>
</evidence>
<comment type="pathway">
    <text evidence="2 8">Cofactor biosynthesis; ubiquinone biosynthesis.</text>
</comment>
<dbReference type="EMBL" id="JANBUL010000060">
    <property type="protein sequence ID" value="KAJ2782865.1"/>
    <property type="molecule type" value="Genomic_DNA"/>
</dbReference>
<dbReference type="GO" id="GO:0008289">
    <property type="term" value="F:lipid binding"/>
    <property type="evidence" value="ECO:0007669"/>
    <property type="project" value="UniProtKB-UniRule"/>
</dbReference>
<comment type="similarity">
    <text evidence="3 8">Belongs to the COQ9 family.</text>
</comment>
<comment type="subcellular location">
    <subcellularLocation>
        <location evidence="1 8">Mitochondrion</location>
    </subcellularLocation>
</comment>
<evidence type="ECO:0000256" key="5">
    <source>
        <dbReference type="ARBA" id="ARBA00022946"/>
    </source>
</evidence>
<dbReference type="Gene3D" id="1.10.357.10">
    <property type="entry name" value="Tetracycline Repressor, domain 2"/>
    <property type="match status" value="1"/>
</dbReference>
<dbReference type="GO" id="GO:0006744">
    <property type="term" value="P:ubiquinone biosynthetic process"/>
    <property type="evidence" value="ECO:0007669"/>
    <property type="project" value="UniProtKB-UniRule"/>
</dbReference>
<dbReference type="OrthoDB" id="619536at2759"/>
<dbReference type="InterPro" id="IPR012762">
    <property type="entry name" value="Ubiq_biosynth_COQ9"/>
</dbReference>
<evidence type="ECO:0000256" key="4">
    <source>
        <dbReference type="ARBA" id="ARBA00022688"/>
    </source>
</evidence>
<dbReference type="InterPro" id="IPR013718">
    <property type="entry name" value="COQ9_C"/>
</dbReference>
<dbReference type="PANTHER" id="PTHR21427">
    <property type="entry name" value="UBIQUINONE BIOSYNTHESIS PROTEIN COQ9, MITOCHONDRIAL"/>
    <property type="match status" value="1"/>
</dbReference>
<comment type="function">
    <text evidence="8">Membrane-associated protein that warps the membrane surface to access and bind aromatic isoprenes with high specificity, including ubiquinone (CoQ) isoprene intermediates and presents them directly to Coq7, therefore facilitating the Coq7-mediated hydroxylase step. Participates in the biosynthesis of coenzyme Q, also named ubiquinone, an essential lipid-soluble electron transporter for aerobic cellular respiration.</text>
</comment>
<evidence type="ECO:0000256" key="3">
    <source>
        <dbReference type="ARBA" id="ARBA00010766"/>
    </source>
</evidence>
<accession>A0A9W8HGA9</accession>
<name>A0A9W8HGA9_9FUNG</name>
<dbReference type="NCBIfam" id="TIGR02396">
    <property type="entry name" value="diverge_rpsU"/>
    <property type="match status" value="1"/>
</dbReference>
<dbReference type="PANTHER" id="PTHR21427:SF19">
    <property type="entry name" value="UBIQUINONE BIOSYNTHESIS PROTEIN COQ9, MITOCHONDRIAL"/>
    <property type="match status" value="1"/>
</dbReference>
<reference evidence="10" key="1">
    <citation type="submission" date="2022-07" db="EMBL/GenBank/DDBJ databases">
        <title>Phylogenomic reconstructions and comparative analyses of Kickxellomycotina fungi.</title>
        <authorList>
            <person name="Reynolds N.K."/>
            <person name="Stajich J.E."/>
            <person name="Barry K."/>
            <person name="Grigoriev I.V."/>
            <person name="Crous P."/>
            <person name="Smith M.E."/>
        </authorList>
    </citation>
    <scope>NUCLEOTIDE SEQUENCE</scope>
    <source>
        <strain evidence="10">NBRC 105414</strain>
    </source>
</reference>
<evidence type="ECO:0000256" key="6">
    <source>
        <dbReference type="ARBA" id="ARBA00023121"/>
    </source>
</evidence>
<keyword evidence="7 8" id="KW-0496">Mitochondrion</keyword>
<evidence type="ECO:0000313" key="10">
    <source>
        <dbReference type="EMBL" id="KAJ2782865.1"/>
    </source>
</evidence>
<protein>
    <recommendedName>
        <fullName evidence="8">Ubiquinone biosynthesis protein</fullName>
    </recommendedName>
</protein>
<organism evidence="10 11">
    <name type="scientific">Coemansia javaensis</name>
    <dbReference type="NCBI Taxonomy" id="2761396"/>
    <lineage>
        <taxon>Eukaryota</taxon>
        <taxon>Fungi</taxon>
        <taxon>Fungi incertae sedis</taxon>
        <taxon>Zoopagomycota</taxon>
        <taxon>Kickxellomycotina</taxon>
        <taxon>Kickxellomycetes</taxon>
        <taxon>Kickxellales</taxon>
        <taxon>Kickxellaceae</taxon>
        <taxon>Coemansia</taxon>
    </lineage>
</organism>
<dbReference type="GO" id="GO:0005743">
    <property type="term" value="C:mitochondrial inner membrane"/>
    <property type="evidence" value="ECO:0007669"/>
    <property type="project" value="TreeGrafter"/>
</dbReference>
<sequence length="239" mass="26442">MHPRIVLRRAQLPVRRYVTARPTEAKPSNAELELLDRALARVDEFGWTQRAIGAAAADLGLSAMAAGVGGGGGGGARLVAHFMDRALDETCIEADDQLHELEAPAERLRLLCRIRLRQTQPHIRRWPEAAALLARPENVPLAMRSLSDLAARLWRLAGDCSVRADWYLRRSALAAAYLASELYMCEDRSPDLRCTWDFLDRRLASMHAAEDAANDATVIAGHFGRNLINILASHGYVSR</sequence>
<keyword evidence="4 8" id="KW-0831">Ubiquinone biosynthesis</keyword>
<dbReference type="Proteomes" id="UP001140217">
    <property type="component" value="Unassembled WGS sequence"/>
</dbReference>
<gene>
    <name evidence="10" type="primary">COQ9</name>
    <name evidence="10" type="ORF">H4R18_002014</name>
</gene>
<evidence type="ECO:0000256" key="2">
    <source>
        <dbReference type="ARBA" id="ARBA00004749"/>
    </source>
</evidence>
<evidence type="ECO:0000256" key="8">
    <source>
        <dbReference type="RuleBase" id="RU366063"/>
    </source>
</evidence>
<keyword evidence="5" id="KW-0809">Transit peptide</keyword>
<keyword evidence="10" id="KW-0830">Ubiquinone</keyword>
<evidence type="ECO:0000259" key="9">
    <source>
        <dbReference type="Pfam" id="PF08511"/>
    </source>
</evidence>
<proteinExistence type="inferred from homology"/>
<comment type="caution">
    <text evidence="10">The sequence shown here is derived from an EMBL/GenBank/DDBJ whole genome shotgun (WGS) entry which is preliminary data.</text>
</comment>
<dbReference type="AlphaFoldDB" id="A0A9W8HGA9"/>
<keyword evidence="11" id="KW-1185">Reference proteome</keyword>
<feature type="domain" description="COQ9 C-terminal" evidence="9">
    <location>
        <begin position="139"/>
        <end position="208"/>
    </location>
</feature>
<evidence type="ECO:0000313" key="11">
    <source>
        <dbReference type="Proteomes" id="UP001140217"/>
    </source>
</evidence>
<keyword evidence="6 8" id="KW-0446">Lipid-binding</keyword>
<evidence type="ECO:0000256" key="1">
    <source>
        <dbReference type="ARBA" id="ARBA00004173"/>
    </source>
</evidence>